<dbReference type="SUPFAM" id="SSF48726">
    <property type="entry name" value="Immunoglobulin"/>
    <property type="match status" value="4"/>
</dbReference>
<dbReference type="InterPro" id="IPR036383">
    <property type="entry name" value="TSP1_rpt_sf"/>
</dbReference>
<dbReference type="InterPro" id="IPR045371">
    <property type="entry name" value="ADAMTS_CR_3"/>
</dbReference>
<dbReference type="InterPro" id="IPR013783">
    <property type="entry name" value="Ig-like_fold"/>
</dbReference>
<keyword evidence="5" id="KW-0677">Repeat</keyword>
<dbReference type="InterPro" id="IPR003599">
    <property type="entry name" value="Ig_sub"/>
</dbReference>
<dbReference type="FunFam" id="2.60.40.10:FF:000487">
    <property type="entry name" value="ADAMTS-like 3 isoform 1"/>
    <property type="match status" value="1"/>
</dbReference>
<feature type="domain" description="Ig-like" evidence="10">
    <location>
        <begin position="1306"/>
        <end position="1407"/>
    </location>
</feature>
<feature type="domain" description="PLAC" evidence="11">
    <location>
        <begin position="1757"/>
        <end position="1794"/>
    </location>
</feature>
<comment type="caution">
    <text evidence="12">The sequence shown here is derived from an EMBL/GenBank/DDBJ whole genome shotgun (WGS) entry which is preliminary data.</text>
</comment>
<feature type="disulfide bond" evidence="8">
    <location>
        <begin position="115"/>
        <end position="121"/>
    </location>
</feature>
<keyword evidence="7" id="KW-0325">Glycoprotein</keyword>
<feature type="domain" description="Ig-like" evidence="10">
    <location>
        <begin position="1208"/>
        <end position="1301"/>
    </location>
</feature>
<dbReference type="GO" id="GO:0031012">
    <property type="term" value="C:extracellular matrix"/>
    <property type="evidence" value="ECO:0007669"/>
    <property type="project" value="TreeGrafter"/>
</dbReference>
<evidence type="ECO:0000313" key="12">
    <source>
        <dbReference type="EMBL" id="KAG7468101.1"/>
    </source>
</evidence>
<dbReference type="Pfam" id="PF19236">
    <property type="entry name" value="ADAMTS_CR_3"/>
    <property type="match status" value="1"/>
</dbReference>
<evidence type="ECO:0000256" key="2">
    <source>
        <dbReference type="ARBA" id="ARBA00022525"/>
    </source>
</evidence>
<evidence type="ECO:0000259" key="11">
    <source>
        <dbReference type="PROSITE" id="PS50900"/>
    </source>
</evidence>
<dbReference type="InterPro" id="IPR013098">
    <property type="entry name" value="Ig_I-set"/>
</dbReference>
<dbReference type="InterPro" id="IPR013273">
    <property type="entry name" value="ADAMTS/ADAMTS-like"/>
</dbReference>
<dbReference type="InterPro" id="IPR007110">
    <property type="entry name" value="Ig-like_dom"/>
</dbReference>
<evidence type="ECO:0000256" key="1">
    <source>
        <dbReference type="ARBA" id="ARBA00004498"/>
    </source>
</evidence>
<reference evidence="12" key="1">
    <citation type="submission" date="2021-01" db="EMBL/GenBank/DDBJ databases">
        <authorList>
            <person name="Zahm M."/>
            <person name="Roques C."/>
            <person name="Cabau C."/>
            <person name="Klopp C."/>
            <person name="Donnadieu C."/>
            <person name="Jouanno E."/>
            <person name="Lampietro C."/>
            <person name="Louis A."/>
            <person name="Herpin A."/>
            <person name="Echchiki A."/>
            <person name="Berthelot C."/>
            <person name="Parey E."/>
            <person name="Roest-Crollius H."/>
            <person name="Braasch I."/>
            <person name="Postlethwait J."/>
            <person name="Bobe J."/>
            <person name="Montfort J."/>
            <person name="Bouchez O."/>
            <person name="Begum T."/>
            <person name="Mejri S."/>
            <person name="Adams A."/>
            <person name="Chen W.-J."/>
            <person name="Guiguen Y."/>
        </authorList>
    </citation>
    <scope>NUCLEOTIDE SEQUENCE</scope>
    <source>
        <strain evidence="12">YG-15Mar2019-1</strain>
        <tissue evidence="12">Brain</tissue>
    </source>
</reference>
<accession>A0A9D3PTB1</accession>
<dbReference type="PROSITE" id="PS50900">
    <property type="entry name" value="PLAC"/>
    <property type="match status" value="1"/>
</dbReference>
<dbReference type="GO" id="GO:0030198">
    <property type="term" value="P:extracellular matrix organization"/>
    <property type="evidence" value="ECO:0007669"/>
    <property type="project" value="InterPro"/>
</dbReference>
<dbReference type="SMART" id="SM00409">
    <property type="entry name" value="IG"/>
    <property type="match status" value="4"/>
</dbReference>
<dbReference type="Pfam" id="PF19030">
    <property type="entry name" value="TSP1_ADAMTS"/>
    <property type="match status" value="12"/>
</dbReference>
<feature type="disulfide bond" evidence="8">
    <location>
        <begin position="100"/>
        <end position="131"/>
    </location>
</feature>
<dbReference type="InterPro" id="IPR036179">
    <property type="entry name" value="Ig-like_dom_sf"/>
</dbReference>
<gene>
    <name evidence="12" type="ORF">MATL_G00139250</name>
</gene>
<dbReference type="Gene3D" id="2.60.120.830">
    <property type="match status" value="1"/>
</dbReference>
<feature type="disulfide bond" evidence="8">
    <location>
        <begin position="104"/>
        <end position="136"/>
    </location>
</feature>
<evidence type="ECO:0000256" key="8">
    <source>
        <dbReference type="PIRSR" id="PIRSR613273-3"/>
    </source>
</evidence>
<dbReference type="PRINTS" id="PR01857">
    <property type="entry name" value="ADAMTSFAMILY"/>
</dbReference>
<dbReference type="InterPro" id="IPR050439">
    <property type="entry name" value="ADAMTS_ADAMTS-like"/>
</dbReference>
<dbReference type="Pfam" id="PF08686">
    <property type="entry name" value="PLAC"/>
    <property type="match status" value="1"/>
</dbReference>
<sequence length="1798" mass="198664">MTRVKRPNPDSMAKTKPNLSTWEISLLVFLISSGIQTGASQSQSVYFLPEFALSPQGSFLEDTTGEQFLTFRYDDQASRTTRSDEERDSGWDAWGTWSDCSRTCGGGASYSLRRCLNGGNCEGRNIRYRTCSNRDCPAEAGDFRAQQCSAHNDVKYQGHTYEWIPVTNDPTAPCALKCQARGKSLVVELAPKVLDGTRCKTDSFDMCISGICQEVGCDRQLGSNAKEDNCGVCAGDGSACRLVRGQTLSHVSPEESVKTVIEVPLGSRSMRITAKGPDVVILESHTLQGRREEHSFSSAGQYVIENTTVDFQRGSDRQTLRAQGPLMADFIIKVKYISPRDTLVQFMFYQPIRYQWRETDFFPCTVTCGGGYQLNSAECVDIRYNRVLPDHHCRSYPENKKPKPKLKECNMDPCPESDGFKEVMPYDHYQPLPRWEHNPWTACSVSCGGGSQERSVLCVEEDVHGLISQVEEWKCTHSTRPEIQQACNTFDCPQWVAMEWSQCTVTCGRGLRYRVVLCIDHRGQHTGGCNAGLKPHIKEDCLVPIACFKPREKLPVEAKLPWLKQAQELEEPRAASEEPTFIPGPWSPCSTTCGPGLQSRVVKCRVLLTFSQVEVDLPDEECGEEKPASERVCTPGPCGGTPALQQPLTPPHQGGQRFDWEYGGFTACSSSCAVGKQEAVVRCLDRQRREEVDDGFCDRSSRPPAMIRICNPDPCPPRWEFTPWSRCSATCGVGIQTRSVYCTQLVSQEPVDTFAVDDRECRDMKPPVLRSCDQADCPPSWHAEEWQECSHTCGGGTQSRKVHCKQQLSNGGFRKLPDESCSGAKPAAHKPCARTDCPPQLVGGEWSKCSVSCGTGIQRREPVCRRLTAGGQSLTLAREACSGLPPPALVRTCPMIPCTKHKKEKKPKQPARRGPQILGLHRIYIQTRQEKRMHFTIGGRAYLLPKTSVVIKCPVRRFPKLNIRWEKDGQALLNSKRLGITKSGSLKIHSLEAADIGVYRCVAGPVSETFILKLIGNDNRLIEPPEGQGQKAGHGGALAKLDLNEASRLEEKWNRMSKMWQSWSQKNEFYLDDGQAQDRAFLQVLGSYLTSSAQAGHAPPLPDKHLEAAILQGAYSLEPGQFEELVRNISQLAENGGVADDVASRLIHKLMAEVFGPQATTEKWNRPTEESTPKGRLIDRTPNSSEHTGEKNTGRRSKPVIIRHKQNPLMTFQKSINMSIGRGAFLMNATQSVFLLCAAQGVPKPELSWTKDGKPLQFTERVSWDSAGGLHISDPGLGDVGVYSCRATNELGFDTESSQLLWAEPPKILVSGRDVSDLESGTLKAVVGGRVSARLGANVTLACPVAGVPQPTVNWRKREGLMTTNAFPLLNGSLLLRNVSLDNFGTYSCLASNPLGKSEASSLLHVSGPSLGSPAERPDLSKAGSRKRVLMASRIGTSVTVRPGDILRIGCPVVPSHRDAVKWSFQNQTLKEAPGLQYRMLVGGRVLEVNTLFGKFDGSYRCQTSAGSQPVSAWVRVSLEEYEWTLGDWTPCSPSCGNRGTQSRRVRCVSPAGEEVSPSLCHHLPRPASGSQPCNVRDCPASWVTTVWSKCSTSCGRGSRQRQVSCQQVKATGAVRVLPLSSCSRESRPSDREECQSDTCTGWQASPWGQCSGRCLGPALTVQSRPVVCRHLNGSTLPESHCDERDRPLSVRNCSLEMCNVHWKTGPWRACTAACGSGFQSRRVECVHRRNNKTLADQHCAWQRRPITWQHCNVTSCGSECKDTTHYCAVVRRLRLCLIDLYKQRCCESCQQETPAIQ</sequence>
<feature type="domain" description="Ig-like" evidence="10">
    <location>
        <begin position="915"/>
        <end position="1003"/>
    </location>
</feature>
<feature type="domain" description="Ig-like" evidence="10">
    <location>
        <begin position="1418"/>
        <end position="1512"/>
    </location>
</feature>
<dbReference type="PANTHER" id="PTHR13723:SF169">
    <property type="entry name" value="ADAMTS-LIKE PROTEIN 3"/>
    <property type="match status" value="1"/>
</dbReference>
<name>A0A9D3PTB1_MEGAT</name>
<dbReference type="Gene3D" id="2.60.40.10">
    <property type="entry name" value="Immunoglobulins"/>
    <property type="match status" value="3"/>
</dbReference>
<dbReference type="PANTHER" id="PTHR13723">
    <property type="entry name" value="ADAMTS A DISINTEGRIN AND METALLOPROTEASE WITH THROMBOSPONDIN MOTIFS PROTEASE"/>
    <property type="match status" value="1"/>
</dbReference>
<evidence type="ECO:0000256" key="4">
    <source>
        <dbReference type="ARBA" id="ARBA00022729"/>
    </source>
</evidence>
<evidence type="ECO:0000256" key="9">
    <source>
        <dbReference type="SAM" id="MobiDB-lite"/>
    </source>
</evidence>
<dbReference type="SMART" id="SM00209">
    <property type="entry name" value="TSP1"/>
    <property type="match status" value="13"/>
</dbReference>
<evidence type="ECO:0000256" key="3">
    <source>
        <dbReference type="ARBA" id="ARBA00022530"/>
    </source>
</evidence>
<dbReference type="Pfam" id="PF07679">
    <property type="entry name" value="I-set"/>
    <property type="match status" value="1"/>
</dbReference>
<dbReference type="InterPro" id="IPR003598">
    <property type="entry name" value="Ig_sub2"/>
</dbReference>
<dbReference type="FunFam" id="2.20.100.10:FF:000011">
    <property type="entry name" value="A disintegrin and metalloproteinase with thrombospondin motifs 3"/>
    <property type="match status" value="1"/>
</dbReference>
<dbReference type="FunFam" id="2.20.100.10:FF:000005">
    <property type="entry name" value="ADAM metallopeptidase with thrombospondin type 1 motif 9"/>
    <property type="match status" value="2"/>
</dbReference>
<evidence type="ECO:0000313" key="13">
    <source>
        <dbReference type="Proteomes" id="UP001046870"/>
    </source>
</evidence>
<dbReference type="PROSITE" id="PS50092">
    <property type="entry name" value="TSP1"/>
    <property type="match status" value="12"/>
</dbReference>
<keyword evidence="2" id="KW-0964">Secreted</keyword>
<keyword evidence="13" id="KW-1185">Reference proteome</keyword>
<dbReference type="FunFam" id="2.20.100.10:FF:000025">
    <property type="entry name" value="ADAMTS like 1"/>
    <property type="match status" value="1"/>
</dbReference>
<keyword evidence="4" id="KW-0732">Signal</keyword>
<dbReference type="SUPFAM" id="SSF82895">
    <property type="entry name" value="TSP-1 type 1 repeat"/>
    <property type="match status" value="13"/>
</dbReference>
<dbReference type="InterPro" id="IPR000884">
    <property type="entry name" value="TSP1_rpt"/>
</dbReference>
<evidence type="ECO:0000256" key="5">
    <source>
        <dbReference type="ARBA" id="ARBA00022737"/>
    </source>
</evidence>
<keyword evidence="6 8" id="KW-1015">Disulfide bond</keyword>
<dbReference type="PROSITE" id="PS50835">
    <property type="entry name" value="IG_LIKE"/>
    <property type="match status" value="4"/>
</dbReference>
<dbReference type="SMART" id="SM00408">
    <property type="entry name" value="IGc2"/>
    <property type="match status" value="3"/>
</dbReference>
<protein>
    <recommendedName>
        <fullName evidence="14">ADAMTS-like protein 3</fullName>
    </recommendedName>
</protein>
<dbReference type="OrthoDB" id="5948003at2759"/>
<dbReference type="CDD" id="cd00096">
    <property type="entry name" value="Ig"/>
    <property type="match status" value="1"/>
</dbReference>
<proteinExistence type="predicted"/>
<feature type="compositionally biased region" description="Basic and acidic residues" evidence="9">
    <location>
        <begin position="1163"/>
        <end position="1179"/>
    </location>
</feature>
<organism evidence="12 13">
    <name type="scientific">Megalops atlanticus</name>
    <name type="common">Tarpon</name>
    <name type="synonym">Clupea gigantea</name>
    <dbReference type="NCBI Taxonomy" id="7932"/>
    <lineage>
        <taxon>Eukaryota</taxon>
        <taxon>Metazoa</taxon>
        <taxon>Chordata</taxon>
        <taxon>Craniata</taxon>
        <taxon>Vertebrata</taxon>
        <taxon>Euteleostomi</taxon>
        <taxon>Actinopterygii</taxon>
        <taxon>Neopterygii</taxon>
        <taxon>Teleostei</taxon>
        <taxon>Elopiformes</taxon>
        <taxon>Megalopidae</taxon>
        <taxon>Megalops</taxon>
    </lineage>
</organism>
<dbReference type="InterPro" id="IPR010909">
    <property type="entry name" value="PLAC"/>
</dbReference>
<keyword evidence="3" id="KW-0272">Extracellular matrix</keyword>
<dbReference type="EMBL" id="JAFDVH010000011">
    <property type="protein sequence ID" value="KAG7468101.1"/>
    <property type="molecule type" value="Genomic_DNA"/>
</dbReference>
<dbReference type="Pfam" id="PF13927">
    <property type="entry name" value="Ig_3"/>
    <property type="match status" value="2"/>
</dbReference>
<dbReference type="FunFam" id="2.20.100.10:FF:000009">
    <property type="entry name" value="ADAMTS-like protein 3 isoform A"/>
    <property type="match status" value="1"/>
</dbReference>
<evidence type="ECO:0000259" key="10">
    <source>
        <dbReference type="PROSITE" id="PS50835"/>
    </source>
</evidence>
<evidence type="ECO:0000256" key="6">
    <source>
        <dbReference type="ARBA" id="ARBA00023157"/>
    </source>
</evidence>
<comment type="subcellular location">
    <subcellularLocation>
        <location evidence="1">Secreted</location>
        <location evidence="1">Extracellular space</location>
        <location evidence="1">Extracellular matrix</location>
    </subcellularLocation>
</comment>
<dbReference type="Proteomes" id="UP001046870">
    <property type="component" value="Chromosome 11"/>
</dbReference>
<evidence type="ECO:0008006" key="14">
    <source>
        <dbReference type="Google" id="ProtNLM"/>
    </source>
</evidence>
<dbReference type="Pfam" id="PF00090">
    <property type="entry name" value="TSP_1"/>
    <property type="match status" value="1"/>
</dbReference>
<evidence type="ECO:0000256" key="7">
    <source>
        <dbReference type="ARBA" id="ARBA00023180"/>
    </source>
</evidence>
<feature type="region of interest" description="Disordered" evidence="9">
    <location>
        <begin position="1160"/>
        <end position="1197"/>
    </location>
</feature>
<dbReference type="Gene3D" id="2.20.100.10">
    <property type="entry name" value="Thrombospondin type-1 (TSP1) repeat"/>
    <property type="match status" value="12"/>
</dbReference>